<sequence>MNAVVRALFDDAAITGAQAAGLKDTSTAAMQAAVREWFELFFMREAVKGKEEDPAQRIPYTITNKLTKACFAEYDSSFTENGTGKTAWLDGQRSLIDAEKQDVLQWVMVGGEGFLKPAPDGTGRLAYHVVRRDCYNVLARGPRGITDVLMSERSRAGSDYYTLLERRTVDGSGYLTIRYNLYVSENSSTLGHEVRLDSLPQYAALAPEHTYSVPFGGLGMTYIRLPMANNVDGSPDGVSVYEGAVQLIHNIYKNEYQLGREFELGRSRIVANADKLVTPDPEGGVMRLKDDVFVGLDGDTNDKGLTIFSPALRDESFERRKQSYLKACENIIGLKRGILSDVEAVERTAKEISSSEGDYSLSIMDLQRMWYDALLETLRITDLWGQALGLCDAQAVDLEQLLSVSWGNGVLYDADKDWADTLSMVEAGLLKPELALAKKYDLPCETPEDLAAIREKYMPEMVQLTAQAGLR</sequence>
<protein>
    <recommendedName>
        <fullName evidence="3">Phage portal protein</fullName>
    </recommendedName>
</protein>
<organism evidence="1 2">
    <name type="scientific">Ruthenibacterium lactatiformans</name>
    <dbReference type="NCBI Taxonomy" id="1550024"/>
    <lineage>
        <taxon>Bacteria</taxon>
        <taxon>Bacillati</taxon>
        <taxon>Bacillota</taxon>
        <taxon>Clostridia</taxon>
        <taxon>Eubacteriales</taxon>
        <taxon>Oscillospiraceae</taxon>
        <taxon>Ruthenibacterium</taxon>
    </lineage>
</organism>
<dbReference type="Proteomes" id="UP000032483">
    <property type="component" value="Unassembled WGS sequence"/>
</dbReference>
<comment type="caution">
    <text evidence="1">The sequence shown here is derived from an EMBL/GenBank/DDBJ whole genome shotgun (WGS) entry which is preliminary data.</text>
</comment>
<accession>A0A0D8J0K6</accession>
<evidence type="ECO:0000313" key="1">
    <source>
        <dbReference type="EMBL" id="KJF40447.1"/>
    </source>
</evidence>
<evidence type="ECO:0000313" key="2">
    <source>
        <dbReference type="Proteomes" id="UP000032483"/>
    </source>
</evidence>
<reference evidence="1" key="1">
    <citation type="submission" date="2015-02" db="EMBL/GenBank/DDBJ databases">
        <title>A novel member of the family Ruminococcaceae isolated from human feces.</title>
        <authorList>
            <person name="Shkoporov A.N."/>
            <person name="Chaplin A.V."/>
            <person name="Motuzova O.V."/>
            <person name="Kafarskaia L.I."/>
            <person name="Khokhlova E.V."/>
            <person name="Efimov B.A."/>
        </authorList>
    </citation>
    <scope>NUCLEOTIDE SEQUENCE [LARGE SCALE GENOMIC DNA]</scope>
    <source>
        <strain evidence="1">585-1</strain>
    </source>
</reference>
<evidence type="ECO:0008006" key="3">
    <source>
        <dbReference type="Google" id="ProtNLM"/>
    </source>
</evidence>
<keyword evidence="2" id="KW-1185">Reference proteome</keyword>
<gene>
    <name evidence="1" type="ORF">TQ39_05905</name>
</gene>
<dbReference type="RefSeq" id="WP_050004872.1">
    <property type="nucleotide sequence ID" value="NZ_JBBNKJ010000005.1"/>
</dbReference>
<name>A0A0D8J0K6_9FIRM</name>
<proteinExistence type="predicted"/>
<dbReference type="EMBL" id="JXXK01000006">
    <property type="protein sequence ID" value="KJF40447.1"/>
    <property type="molecule type" value="Genomic_DNA"/>
</dbReference>
<dbReference type="AlphaFoldDB" id="A0A0D8J0K6"/>
<dbReference type="GeneID" id="42856156"/>